<organism evidence="5 6">
    <name type="scientific">Cylindrotheca closterium</name>
    <dbReference type="NCBI Taxonomy" id="2856"/>
    <lineage>
        <taxon>Eukaryota</taxon>
        <taxon>Sar</taxon>
        <taxon>Stramenopiles</taxon>
        <taxon>Ochrophyta</taxon>
        <taxon>Bacillariophyta</taxon>
        <taxon>Bacillariophyceae</taxon>
        <taxon>Bacillariophycidae</taxon>
        <taxon>Bacillariales</taxon>
        <taxon>Bacillariaceae</taxon>
        <taxon>Cylindrotheca</taxon>
    </lineage>
</organism>
<proteinExistence type="inferred from homology"/>
<reference evidence="5" key="1">
    <citation type="submission" date="2023-08" db="EMBL/GenBank/DDBJ databases">
        <authorList>
            <person name="Audoor S."/>
            <person name="Bilcke G."/>
        </authorList>
    </citation>
    <scope>NUCLEOTIDE SEQUENCE</scope>
</reference>
<dbReference type="InterPro" id="IPR002410">
    <property type="entry name" value="Peptidase_S33"/>
</dbReference>
<dbReference type="Pfam" id="PF00561">
    <property type="entry name" value="Abhydrolase_1"/>
    <property type="match status" value="1"/>
</dbReference>
<name>A0AAD2FSV7_9STRA</name>
<evidence type="ECO:0000256" key="1">
    <source>
        <dbReference type="ARBA" id="ARBA00010088"/>
    </source>
</evidence>
<dbReference type="GO" id="GO:0006508">
    <property type="term" value="P:proteolysis"/>
    <property type="evidence" value="ECO:0007669"/>
    <property type="project" value="InterPro"/>
</dbReference>
<dbReference type="PANTHER" id="PTHR43798:SF5">
    <property type="entry name" value="MONOACYLGLYCEROL LIPASE ABHD6"/>
    <property type="match status" value="1"/>
</dbReference>
<gene>
    <name evidence="5" type="ORF">CYCCA115_LOCUS13465</name>
</gene>
<evidence type="ECO:0000256" key="2">
    <source>
        <dbReference type="ARBA" id="ARBA00022801"/>
    </source>
</evidence>
<sequence>MLPSHLMDSSLRKNEPRRQIRLGEMPPAPPPSLCITGAMSRVGRFEPSPGISLAYTIFRPRQLLDDRKPPLIVCHGGPSIPSNYLLPIVNGVTDRAIVFYDMWGCGKSSRPARMTNTPFSIPKMVEHLQGLIKHWNVNEFHLFGHSFGGILAYEYLKKERTGCLSLLLGSTPTSPKLIQRECFRLDQEIRNTANASIVSTNSVDNDEAAEKEEETKLKQPQRFSEAFLQTHECRLPALPLVLTDALAQAGPPGWRGAPAIIDYEALEPLSGIPTLVLVGEYDFCTPTCTEGWKTIISDPSPEFFALENCSHYGMLEDESKYGIAITSFVQQHDDAPSKRAVV</sequence>
<keyword evidence="6" id="KW-1185">Reference proteome</keyword>
<feature type="domain" description="AB hydrolase-1" evidence="4">
    <location>
        <begin position="69"/>
        <end position="286"/>
    </location>
</feature>
<dbReference type="InterPro" id="IPR000073">
    <property type="entry name" value="AB_hydrolase_1"/>
</dbReference>
<comment type="caution">
    <text evidence="5">The sequence shown here is derived from an EMBL/GenBank/DDBJ whole genome shotgun (WGS) entry which is preliminary data.</text>
</comment>
<dbReference type="PRINTS" id="PR00793">
    <property type="entry name" value="PROAMNOPTASE"/>
</dbReference>
<dbReference type="AlphaFoldDB" id="A0AAD2FSV7"/>
<feature type="region of interest" description="Disordered" evidence="3">
    <location>
        <begin position="1"/>
        <end position="27"/>
    </location>
</feature>
<evidence type="ECO:0000313" key="5">
    <source>
        <dbReference type="EMBL" id="CAJ1952264.1"/>
    </source>
</evidence>
<dbReference type="InterPro" id="IPR029058">
    <property type="entry name" value="AB_hydrolase_fold"/>
</dbReference>
<dbReference type="Gene3D" id="3.40.50.1820">
    <property type="entry name" value="alpha/beta hydrolase"/>
    <property type="match status" value="1"/>
</dbReference>
<dbReference type="InterPro" id="IPR050266">
    <property type="entry name" value="AB_hydrolase_sf"/>
</dbReference>
<keyword evidence="2" id="KW-0378">Hydrolase</keyword>
<evidence type="ECO:0000313" key="6">
    <source>
        <dbReference type="Proteomes" id="UP001295423"/>
    </source>
</evidence>
<dbReference type="EMBL" id="CAKOGP040001803">
    <property type="protein sequence ID" value="CAJ1952264.1"/>
    <property type="molecule type" value="Genomic_DNA"/>
</dbReference>
<accession>A0AAD2FSV7</accession>
<dbReference type="PANTHER" id="PTHR43798">
    <property type="entry name" value="MONOACYLGLYCEROL LIPASE"/>
    <property type="match status" value="1"/>
</dbReference>
<dbReference type="GO" id="GO:0046464">
    <property type="term" value="P:acylglycerol catabolic process"/>
    <property type="evidence" value="ECO:0007669"/>
    <property type="project" value="TreeGrafter"/>
</dbReference>
<dbReference type="GO" id="GO:0016020">
    <property type="term" value="C:membrane"/>
    <property type="evidence" value="ECO:0007669"/>
    <property type="project" value="TreeGrafter"/>
</dbReference>
<comment type="similarity">
    <text evidence="1">Belongs to the peptidase S33 family.</text>
</comment>
<evidence type="ECO:0000259" key="4">
    <source>
        <dbReference type="Pfam" id="PF00561"/>
    </source>
</evidence>
<dbReference type="GO" id="GO:0008233">
    <property type="term" value="F:peptidase activity"/>
    <property type="evidence" value="ECO:0007669"/>
    <property type="project" value="InterPro"/>
</dbReference>
<evidence type="ECO:0000256" key="3">
    <source>
        <dbReference type="SAM" id="MobiDB-lite"/>
    </source>
</evidence>
<dbReference type="Proteomes" id="UP001295423">
    <property type="component" value="Unassembled WGS sequence"/>
</dbReference>
<dbReference type="SUPFAM" id="SSF53474">
    <property type="entry name" value="alpha/beta-Hydrolases"/>
    <property type="match status" value="1"/>
</dbReference>
<protein>
    <recommendedName>
        <fullName evidence="4">AB hydrolase-1 domain-containing protein</fullName>
    </recommendedName>
</protein>
<dbReference type="GO" id="GO:0047372">
    <property type="term" value="F:monoacylglycerol lipase activity"/>
    <property type="evidence" value="ECO:0007669"/>
    <property type="project" value="TreeGrafter"/>
</dbReference>